<dbReference type="PANTHER" id="PTHR35268:SF1">
    <property type="entry name" value="UBIQUINOL-CYTOCHROME-C REDUCTASE COMPLEX ASSEMBLY FACTOR 4"/>
    <property type="match status" value="1"/>
</dbReference>
<dbReference type="EMBL" id="JAQQBR010001834">
    <property type="protein sequence ID" value="KAK0162090.1"/>
    <property type="molecule type" value="Genomic_DNA"/>
</dbReference>
<dbReference type="Proteomes" id="UP001168972">
    <property type="component" value="Unassembled WGS sequence"/>
</dbReference>
<protein>
    <submittedName>
        <fullName evidence="2">Uncharacterized protein</fullName>
    </submittedName>
</protein>
<name>A0AA39F364_MICHY</name>
<dbReference type="InterPro" id="IPR029160">
    <property type="entry name" value="UQCC4"/>
</dbReference>
<evidence type="ECO:0000313" key="2">
    <source>
        <dbReference type="EMBL" id="KAK0162090.1"/>
    </source>
</evidence>
<dbReference type="Pfam" id="PF15013">
    <property type="entry name" value="CCSMST1"/>
    <property type="match status" value="1"/>
</dbReference>
<proteinExistence type="predicted"/>
<evidence type="ECO:0000313" key="3">
    <source>
        <dbReference type="Proteomes" id="UP001168972"/>
    </source>
</evidence>
<organism evidence="2 3">
    <name type="scientific">Microctonus hyperodae</name>
    <name type="common">Parasitoid wasp</name>
    <dbReference type="NCBI Taxonomy" id="165561"/>
    <lineage>
        <taxon>Eukaryota</taxon>
        <taxon>Metazoa</taxon>
        <taxon>Ecdysozoa</taxon>
        <taxon>Arthropoda</taxon>
        <taxon>Hexapoda</taxon>
        <taxon>Insecta</taxon>
        <taxon>Pterygota</taxon>
        <taxon>Neoptera</taxon>
        <taxon>Endopterygota</taxon>
        <taxon>Hymenoptera</taxon>
        <taxon>Apocrita</taxon>
        <taxon>Ichneumonoidea</taxon>
        <taxon>Braconidae</taxon>
        <taxon>Euphorinae</taxon>
        <taxon>Microctonus</taxon>
    </lineage>
</organism>
<reference evidence="2" key="1">
    <citation type="journal article" date="2023" name="bioRxiv">
        <title>Scaffold-level genome assemblies of two parasitoid biocontrol wasps reveal the parthenogenesis mechanism and an associated novel virus.</title>
        <authorList>
            <person name="Inwood S."/>
            <person name="Skelly J."/>
            <person name="Guhlin J."/>
            <person name="Harrop T."/>
            <person name="Goldson S."/>
            <person name="Dearden P."/>
        </authorList>
    </citation>
    <scope>NUCLEOTIDE SEQUENCE</scope>
    <source>
        <strain evidence="2">Lincoln</strain>
        <tissue evidence="2">Whole body</tissue>
    </source>
</reference>
<keyword evidence="3" id="KW-1185">Reference proteome</keyword>
<comment type="caution">
    <text evidence="2">The sequence shown here is derived from an EMBL/GenBank/DDBJ whole genome shotgun (WGS) entry which is preliminary data.</text>
</comment>
<dbReference type="AlphaFoldDB" id="A0AA39F364"/>
<gene>
    <name evidence="2" type="ORF">PV327_008455</name>
</gene>
<evidence type="ECO:0000256" key="1">
    <source>
        <dbReference type="SAM" id="MobiDB-lite"/>
    </source>
</evidence>
<reference evidence="2" key="2">
    <citation type="submission" date="2023-03" db="EMBL/GenBank/DDBJ databases">
        <authorList>
            <person name="Inwood S.N."/>
            <person name="Skelly J.G."/>
            <person name="Guhlin J."/>
            <person name="Harrop T.W.R."/>
            <person name="Goldson S.G."/>
            <person name="Dearden P.K."/>
        </authorList>
    </citation>
    <scope>NUCLEOTIDE SEQUENCE</scope>
    <source>
        <strain evidence="2">Lincoln</strain>
        <tissue evidence="2">Whole body</tissue>
    </source>
</reference>
<feature type="region of interest" description="Disordered" evidence="1">
    <location>
        <begin position="33"/>
        <end position="57"/>
    </location>
</feature>
<accession>A0AA39F364</accession>
<sequence>MSLIKLSSLATQLACRNLLQRLTMSSQNRRTLKTDKNLTVQKTNDNEDDEDSVDQPIKYSTSPAALWTAENSQSGTNNDDIPDCQPPIAIISTATFLIYFVLLREPNDIDEMLEKELGDHVKYIDTGALKRSTGMSTYNEDKKYIK</sequence>
<dbReference type="PANTHER" id="PTHR35268">
    <property type="entry name" value="PROTEIN CCSMST1"/>
    <property type="match status" value="1"/>
</dbReference>